<feature type="region of interest" description="Disordered" evidence="1">
    <location>
        <begin position="295"/>
        <end position="332"/>
    </location>
</feature>
<dbReference type="InterPro" id="IPR051532">
    <property type="entry name" value="Ester_Hydrolysis_Enzymes"/>
</dbReference>
<dbReference type="RefSeq" id="WP_050006282.1">
    <property type="nucleotide sequence ID" value="NZ_CAUDWH010000070.1"/>
</dbReference>
<feature type="transmembrane region" description="Helical" evidence="2">
    <location>
        <begin position="30"/>
        <end position="52"/>
    </location>
</feature>
<dbReference type="SUPFAM" id="SSF52266">
    <property type="entry name" value="SGNH hydrolase"/>
    <property type="match status" value="1"/>
</dbReference>
<dbReference type="GeneID" id="42858083"/>
<feature type="region of interest" description="Disordered" evidence="1">
    <location>
        <begin position="61"/>
        <end position="81"/>
    </location>
</feature>
<sequence length="621" mass="65853">MQQIQRYFRKAGKALARFFGRVKKGSPIDIAILVCAAALIIALLAILVMSLLPDAAPVDASSSAPSSSSVSASQSGSYDPDADALDKQAYDGTILPETADGGQTYIDETMFLGDSNTYRLVAYGLTTWQNNLSAVGMGIQHVTSTPCMYFKGSSSPVYVAKAVSMMQPRRIVITYGTNNTNSTADTFKNQYRSALEAIKKEWPYADIIINAVPPVAQTRTGAAAAQKAIDEFNKALADLAKEDGYRFLNSSEALKDPATGFARASYMIEDGLHLNEQGAKALIDYVRTHTYETEDRRPALTTIPTHTATPEETFNPQAASSSSSSSSSEAEGVTVTFSIKDGKDGGSLSGTLTQKVKPGETCSTVTATAKEGYSLEWGCTEGRIENVNNGTLTFTVPANTKLESISVWVTFKNKHTHSFGSWTDAGNGTHTRTCTASGCTNPPKTETENHIKGNWTADPNDATKMHIYCTQPTCHAILDTHTHSWSGWTDAGDGVNHKRTCSVAGCPAPTETQAHSWGATDQATGMRTCTVCGAAGKDPNWTAPPAEHVHAWSGWTDAGDGANHKRTCSAAGCPAPTELQPHTWGTTDPSTGARSCTVCGAGGQDPNWAPPATTPIPAPAA</sequence>
<dbReference type="AlphaFoldDB" id="A0A0D8IVT2"/>
<name>A0A0D8IVT2_9FIRM</name>
<dbReference type="PANTHER" id="PTHR30383">
    <property type="entry name" value="THIOESTERASE 1/PROTEASE 1/LYSOPHOSPHOLIPASE L1"/>
    <property type="match status" value="1"/>
</dbReference>
<keyword evidence="5" id="KW-1185">Reference proteome</keyword>
<dbReference type="Proteomes" id="UP000032483">
    <property type="component" value="Unassembled WGS sequence"/>
</dbReference>
<keyword evidence="2" id="KW-1133">Transmembrane helix</keyword>
<evidence type="ECO:0000259" key="3">
    <source>
        <dbReference type="Pfam" id="PF13472"/>
    </source>
</evidence>
<dbReference type="Pfam" id="PF13472">
    <property type="entry name" value="Lipase_GDSL_2"/>
    <property type="match status" value="1"/>
</dbReference>
<keyword evidence="2" id="KW-0472">Membrane</keyword>
<dbReference type="InterPro" id="IPR036514">
    <property type="entry name" value="SGNH_hydro_sf"/>
</dbReference>
<accession>A0A0D8IVT2</accession>
<gene>
    <name evidence="4" type="ORF">TQ39_16120</name>
</gene>
<feature type="compositionally biased region" description="Polar residues" evidence="1">
    <location>
        <begin position="302"/>
        <end position="319"/>
    </location>
</feature>
<organism evidence="4 5">
    <name type="scientific">Ruthenibacterium lactatiformans</name>
    <dbReference type="NCBI Taxonomy" id="1550024"/>
    <lineage>
        <taxon>Bacteria</taxon>
        <taxon>Bacillati</taxon>
        <taxon>Bacillota</taxon>
        <taxon>Clostridia</taxon>
        <taxon>Eubacteriales</taxon>
        <taxon>Oscillospiraceae</taxon>
        <taxon>Ruthenibacterium</taxon>
    </lineage>
</organism>
<feature type="domain" description="SGNH hydrolase-type esterase" evidence="3">
    <location>
        <begin position="111"/>
        <end position="281"/>
    </location>
</feature>
<comment type="caution">
    <text evidence="4">The sequence shown here is derived from an EMBL/GenBank/DDBJ whole genome shotgun (WGS) entry which is preliminary data.</text>
</comment>
<proteinExistence type="predicted"/>
<feature type="compositionally biased region" description="Low complexity" evidence="1">
    <location>
        <begin position="61"/>
        <end position="73"/>
    </location>
</feature>
<dbReference type="InterPro" id="IPR013830">
    <property type="entry name" value="SGNH_hydro"/>
</dbReference>
<reference evidence="4" key="1">
    <citation type="submission" date="2015-02" db="EMBL/GenBank/DDBJ databases">
        <title>A novel member of the family Ruminococcaceae isolated from human feces.</title>
        <authorList>
            <person name="Shkoporov A.N."/>
            <person name="Chaplin A.V."/>
            <person name="Motuzova O.V."/>
            <person name="Kafarskaia L.I."/>
            <person name="Khokhlova E.V."/>
            <person name="Efimov B.A."/>
        </authorList>
    </citation>
    <scope>NUCLEOTIDE SEQUENCE [LARGE SCALE GENOMIC DNA]</scope>
    <source>
        <strain evidence="4">585-1</strain>
    </source>
</reference>
<evidence type="ECO:0000256" key="1">
    <source>
        <dbReference type="SAM" id="MobiDB-lite"/>
    </source>
</evidence>
<evidence type="ECO:0000313" key="5">
    <source>
        <dbReference type="Proteomes" id="UP000032483"/>
    </source>
</evidence>
<keyword evidence="2" id="KW-0812">Transmembrane</keyword>
<dbReference type="Gene3D" id="3.40.50.1110">
    <property type="entry name" value="SGNH hydrolase"/>
    <property type="match status" value="1"/>
</dbReference>
<evidence type="ECO:0000313" key="4">
    <source>
        <dbReference type="EMBL" id="KJF38777.1"/>
    </source>
</evidence>
<evidence type="ECO:0000256" key="2">
    <source>
        <dbReference type="SAM" id="Phobius"/>
    </source>
</evidence>
<protein>
    <recommendedName>
        <fullName evidence="3">SGNH hydrolase-type esterase domain-containing protein</fullName>
    </recommendedName>
</protein>
<dbReference type="EMBL" id="JXXK01000031">
    <property type="protein sequence ID" value="KJF38777.1"/>
    <property type="molecule type" value="Genomic_DNA"/>
</dbReference>